<dbReference type="PROSITE" id="PS50937">
    <property type="entry name" value="HTH_MERR_2"/>
    <property type="match status" value="1"/>
</dbReference>
<feature type="domain" description="HTH merR-type" evidence="3">
    <location>
        <begin position="10"/>
        <end position="78"/>
    </location>
</feature>
<dbReference type="GO" id="GO:0003677">
    <property type="term" value="F:DNA binding"/>
    <property type="evidence" value="ECO:0007669"/>
    <property type="project" value="UniProtKB-KW"/>
</dbReference>
<proteinExistence type="predicted"/>
<dbReference type="SMART" id="SM00422">
    <property type="entry name" value="HTH_MERR"/>
    <property type="match status" value="1"/>
</dbReference>
<dbReference type="EMBL" id="FNIE01000006">
    <property type="protein sequence ID" value="SDN88740.1"/>
    <property type="molecule type" value="Genomic_DNA"/>
</dbReference>
<dbReference type="OrthoDB" id="3830374at2"/>
<evidence type="ECO:0000256" key="1">
    <source>
        <dbReference type="ARBA" id="ARBA00023125"/>
    </source>
</evidence>
<accession>A0A1H0F278</accession>
<sequence>MDDNGSPGREYRVEELAKAAGIPVRTLRFYRERRLLPPPRRQGRIAWYSEDHLARLRTIAALLERGHTLGGIADLIAAWEQGRTLDGVAGLLGLEGALGGPWSQETPVRLTPQELADYFGEDVSPENLTASLEIGYIAVDGEQVVHISRRLLDASAALVREGVPLAAVLAAGREVRVHVDAIADLFTQVIKTHVLGSLADMPPGEAHRAAELLQRLRPLTKNIVDAEMSLAMDRRMRAEVDAWMRERAGSQGTAAEDAPHAPMEARDEPPAQA</sequence>
<name>A0A1H0F278_9ACTN</name>
<dbReference type="GO" id="GO:0003700">
    <property type="term" value="F:DNA-binding transcription factor activity"/>
    <property type="evidence" value="ECO:0007669"/>
    <property type="project" value="InterPro"/>
</dbReference>
<dbReference type="PRINTS" id="PR00040">
    <property type="entry name" value="HTHMERR"/>
</dbReference>
<evidence type="ECO:0000313" key="4">
    <source>
        <dbReference type="EMBL" id="SDN88740.1"/>
    </source>
</evidence>
<dbReference type="PANTHER" id="PTHR30204">
    <property type="entry name" value="REDOX-CYCLING DRUG-SENSING TRANSCRIPTIONAL ACTIVATOR SOXR"/>
    <property type="match status" value="1"/>
</dbReference>
<dbReference type="STRING" id="310781.SAMN05216259_106125"/>
<keyword evidence="5" id="KW-1185">Reference proteome</keyword>
<protein>
    <submittedName>
        <fullName evidence="4">MerR HTH family regulatory protein</fullName>
    </submittedName>
</protein>
<organism evidence="4 5">
    <name type="scientific">Actinacidiphila guanduensis</name>
    <dbReference type="NCBI Taxonomy" id="310781"/>
    <lineage>
        <taxon>Bacteria</taxon>
        <taxon>Bacillati</taxon>
        <taxon>Actinomycetota</taxon>
        <taxon>Actinomycetes</taxon>
        <taxon>Kitasatosporales</taxon>
        <taxon>Streptomycetaceae</taxon>
        <taxon>Actinacidiphila</taxon>
    </lineage>
</organism>
<dbReference type="Proteomes" id="UP000199341">
    <property type="component" value="Unassembled WGS sequence"/>
</dbReference>
<evidence type="ECO:0000259" key="3">
    <source>
        <dbReference type="PROSITE" id="PS50937"/>
    </source>
</evidence>
<feature type="compositionally biased region" description="Basic and acidic residues" evidence="2">
    <location>
        <begin position="257"/>
        <end position="273"/>
    </location>
</feature>
<dbReference type="Gene3D" id="1.10.1660.10">
    <property type="match status" value="1"/>
</dbReference>
<dbReference type="Pfam" id="PF13411">
    <property type="entry name" value="MerR_1"/>
    <property type="match status" value="1"/>
</dbReference>
<dbReference type="AlphaFoldDB" id="A0A1H0F278"/>
<dbReference type="PANTHER" id="PTHR30204:SF93">
    <property type="entry name" value="HTH MERR-TYPE DOMAIN-CONTAINING PROTEIN"/>
    <property type="match status" value="1"/>
</dbReference>
<dbReference type="InterPro" id="IPR000551">
    <property type="entry name" value="MerR-type_HTH_dom"/>
</dbReference>
<dbReference type="SUPFAM" id="SSF46955">
    <property type="entry name" value="Putative DNA-binding domain"/>
    <property type="match status" value="1"/>
</dbReference>
<evidence type="ECO:0000256" key="2">
    <source>
        <dbReference type="SAM" id="MobiDB-lite"/>
    </source>
</evidence>
<gene>
    <name evidence="4" type="ORF">SAMN05216259_106125</name>
</gene>
<reference evidence="4 5" key="1">
    <citation type="submission" date="2016-10" db="EMBL/GenBank/DDBJ databases">
        <authorList>
            <person name="de Groot N.N."/>
        </authorList>
    </citation>
    <scope>NUCLEOTIDE SEQUENCE [LARGE SCALE GENOMIC DNA]</scope>
    <source>
        <strain evidence="4 5">CGMCC 4.2022</strain>
    </source>
</reference>
<feature type="region of interest" description="Disordered" evidence="2">
    <location>
        <begin position="247"/>
        <end position="273"/>
    </location>
</feature>
<evidence type="ECO:0000313" key="5">
    <source>
        <dbReference type="Proteomes" id="UP000199341"/>
    </source>
</evidence>
<dbReference type="InterPro" id="IPR047057">
    <property type="entry name" value="MerR_fam"/>
</dbReference>
<keyword evidence="1" id="KW-0238">DNA-binding</keyword>
<dbReference type="InterPro" id="IPR009061">
    <property type="entry name" value="DNA-bd_dom_put_sf"/>
</dbReference>
<dbReference type="RefSeq" id="WP_093784932.1">
    <property type="nucleotide sequence ID" value="NZ_FNIE01000006.1"/>
</dbReference>